<name>A0AAE0GFF7_9CHLO</name>
<dbReference type="InterPro" id="IPR038765">
    <property type="entry name" value="Papain-like_cys_pep_sf"/>
</dbReference>
<evidence type="ECO:0000259" key="2">
    <source>
        <dbReference type="SMART" id="SM00460"/>
    </source>
</evidence>
<dbReference type="Pfam" id="PF01841">
    <property type="entry name" value="Transglut_core"/>
    <property type="match status" value="1"/>
</dbReference>
<feature type="region of interest" description="Disordered" evidence="1">
    <location>
        <begin position="909"/>
        <end position="936"/>
    </location>
</feature>
<feature type="compositionally biased region" description="Low complexity" evidence="1">
    <location>
        <begin position="917"/>
        <end position="926"/>
    </location>
</feature>
<dbReference type="PANTHER" id="PTHR11590:SF81">
    <property type="entry name" value="PROTEIN-GLUTAMINE GAMMA-GLUTAMYLTRANSFERASE K-LIKE ISOFORM X4"/>
    <property type="match status" value="1"/>
</dbReference>
<sequence length="958" mass="105737">GVDRASWCWNASEDELLVWNVPEDKLLVRRAKEFEFSVEGADVSAENVHVSVLEFVEAGLTDATFELTSADGVVVVTAALSATCPIGNYTLAVEVSDKYLLQTELIILFNPYTTKDSTYMTSSLRSEYVQNEKGLIWQGLSDDNTAHSWDFDHYEFSNMYVALRLLRRMPVEDRGDPVLVSRHLSFAIGADVCYGKWGEGSYTSGQPSGGYRCSKDKMCYEPGHWTGTTELLNHHVHLGYIPVQYCQCFVYAGVQCTVARSLGLPARVVTTFQSAHDADTNRSIEKYYYVDEDGLFQPTEGPSHDSVWSFHVWNEVYMKRTELENGNGWQALDATPQEASAGGSGVGTEPVYQMGPASVRLLKRNEDPICTYNSDKKYGCWDNQFVISEVNSNVNVWTQEGAGWDLFGTFQSDPFGDVYNTIGLQISTKKKGAISADCLQEEPLKDCSADLDDLTSRYKEDEDSGPGDATVVSSRRRRANEDDGSDTTEVDANFTVGMWPRRDGPIVNVEGHWHSKILLHVNVTLPAPLTNATLKCLLTATMHDYTGARYRGSNNESWMRQMTETVPLGTSTAGVCSFNFSRDDYMEFAAEDMEASSKAYTVKVEVSAVVMEQGQGTVASFISSRSKMICTPEHMLRDSIVCEDYRGHWYNQEYFNYFDCAADLTGVGDGVCDVENNVDGCWDGGDCCPESCAASHGGLMELSSDSDATAAHSCPTNTSQCSDLRAIYLEYDYSLPTSRNTSDCKEVVSDFEASLTASTADSACDTECTDDCSAALKDYMCADDNLYTVYICEESLEDTAHRLAPACTLPRCKRYNPCSDDAGWRDENGRSCAAYGASHGDSDEGSSEYSSDETWQPYGEYSSDDTTDLECNSEAMIYCPLSCGTCGNQTSVPDSFLWETLNSTKRRVMTQEMSRVSSSDSSEATTAPPPPEDSASEQVKGIFGFIGSIILFVICLWQ</sequence>
<organism evidence="3 4">
    <name type="scientific">Cymbomonas tetramitiformis</name>
    <dbReference type="NCBI Taxonomy" id="36881"/>
    <lineage>
        <taxon>Eukaryota</taxon>
        <taxon>Viridiplantae</taxon>
        <taxon>Chlorophyta</taxon>
        <taxon>Pyramimonadophyceae</taxon>
        <taxon>Pyramimonadales</taxon>
        <taxon>Pyramimonadaceae</taxon>
        <taxon>Cymbomonas</taxon>
    </lineage>
</organism>
<proteinExistence type="predicted"/>
<dbReference type="Gene3D" id="3.90.260.10">
    <property type="entry name" value="Transglutaminase-like"/>
    <property type="match status" value="1"/>
</dbReference>
<comment type="caution">
    <text evidence="3">The sequence shown here is derived from an EMBL/GenBank/DDBJ whole genome shotgun (WGS) entry which is preliminary data.</text>
</comment>
<dbReference type="InterPro" id="IPR002931">
    <property type="entry name" value="Transglutaminase-like"/>
</dbReference>
<feature type="region of interest" description="Disordered" evidence="1">
    <location>
        <begin position="835"/>
        <end position="859"/>
    </location>
</feature>
<accession>A0AAE0GFF7</accession>
<evidence type="ECO:0000256" key="1">
    <source>
        <dbReference type="SAM" id="MobiDB-lite"/>
    </source>
</evidence>
<dbReference type="Proteomes" id="UP001190700">
    <property type="component" value="Unassembled WGS sequence"/>
</dbReference>
<feature type="domain" description="Transglutaminase-like" evidence="2">
    <location>
        <begin position="240"/>
        <end position="336"/>
    </location>
</feature>
<dbReference type="Gene3D" id="2.60.40.10">
    <property type="entry name" value="Immunoglobulins"/>
    <property type="match status" value="1"/>
</dbReference>
<reference evidence="3 4" key="1">
    <citation type="journal article" date="2015" name="Genome Biol. Evol.">
        <title>Comparative Genomics of a Bacterivorous Green Alga Reveals Evolutionary Causalities and Consequences of Phago-Mixotrophic Mode of Nutrition.</title>
        <authorList>
            <person name="Burns J.A."/>
            <person name="Paasch A."/>
            <person name="Narechania A."/>
            <person name="Kim E."/>
        </authorList>
    </citation>
    <scope>NUCLEOTIDE SEQUENCE [LARGE SCALE GENOMIC DNA]</scope>
    <source>
        <strain evidence="3 4">PLY_AMNH</strain>
    </source>
</reference>
<dbReference type="InterPro" id="IPR050779">
    <property type="entry name" value="Transglutaminase"/>
</dbReference>
<dbReference type="InterPro" id="IPR036985">
    <property type="entry name" value="Transglutaminase-like_sf"/>
</dbReference>
<evidence type="ECO:0000313" key="4">
    <source>
        <dbReference type="Proteomes" id="UP001190700"/>
    </source>
</evidence>
<dbReference type="EMBL" id="LGRX02006543">
    <property type="protein sequence ID" value="KAK3276471.1"/>
    <property type="molecule type" value="Genomic_DNA"/>
</dbReference>
<feature type="region of interest" description="Disordered" evidence="1">
    <location>
        <begin position="456"/>
        <end position="491"/>
    </location>
</feature>
<dbReference type="GO" id="GO:0003810">
    <property type="term" value="F:protein-glutamine gamma-glutamyltransferase activity"/>
    <property type="evidence" value="ECO:0007669"/>
    <property type="project" value="TreeGrafter"/>
</dbReference>
<protein>
    <recommendedName>
        <fullName evidence="2">Transglutaminase-like domain-containing protein</fullName>
    </recommendedName>
</protein>
<dbReference type="SUPFAM" id="SSF54001">
    <property type="entry name" value="Cysteine proteinases"/>
    <property type="match status" value="1"/>
</dbReference>
<dbReference type="InterPro" id="IPR013783">
    <property type="entry name" value="Ig-like_fold"/>
</dbReference>
<keyword evidence="4" id="KW-1185">Reference proteome</keyword>
<feature type="non-terminal residue" evidence="3">
    <location>
        <position position="1"/>
    </location>
</feature>
<dbReference type="AlphaFoldDB" id="A0AAE0GFF7"/>
<dbReference type="PANTHER" id="PTHR11590">
    <property type="entry name" value="PROTEIN-GLUTAMINE GAMMA-GLUTAMYLTRANSFERASE"/>
    <property type="match status" value="1"/>
</dbReference>
<gene>
    <name evidence="3" type="ORF">CYMTET_15450</name>
</gene>
<evidence type="ECO:0000313" key="3">
    <source>
        <dbReference type="EMBL" id="KAK3276471.1"/>
    </source>
</evidence>
<dbReference type="SMART" id="SM00460">
    <property type="entry name" value="TGc"/>
    <property type="match status" value="1"/>
</dbReference>